<accession>A0AA36EL62</accession>
<sequence>MTRINSSSLSHIAATIKLPPWSKHFRLQCWFPLSILIDSNCNRVLFSHKNANRREVKDAGKNGVTEREIEKEEDVAGVAIRCEMHSRSEGNYGKSMGVLPVRVGIGFR</sequence>
<reference evidence="1" key="1">
    <citation type="submission" date="2023-04" db="EMBL/GenBank/DDBJ databases">
        <authorList>
            <person name="Vijverberg K."/>
            <person name="Xiong W."/>
            <person name="Schranz E."/>
        </authorList>
    </citation>
    <scope>NUCLEOTIDE SEQUENCE</scope>
</reference>
<protein>
    <submittedName>
        <fullName evidence="1">Uncharacterized protein</fullName>
    </submittedName>
</protein>
<organism evidence="1 2">
    <name type="scientific">Lactuca saligna</name>
    <name type="common">Willowleaf lettuce</name>
    <dbReference type="NCBI Taxonomy" id="75948"/>
    <lineage>
        <taxon>Eukaryota</taxon>
        <taxon>Viridiplantae</taxon>
        <taxon>Streptophyta</taxon>
        <taxon>Embryophyta</taxon>
        <taxon>Tracheophyta</taxon>
        <taxon>Spermatophyta</taxon>
        <taxon>Magnoliopsida</taxon>
        <taxon>eudicotyledons</taxon>
        <taxon>Gunneridae</taxon>
        <taxon>Pentapetalae</taxon>
        <taxon>asterids</taxon>
        <taxon>campanulids</taxon>
        <taxon>Asterales</taxon>
        <taxon>Asteraceae</taxon>
        <taxon>Cichorioideae</taxon>
        <taxon>Cichorieae</taxon>
        <taxon>Lactucinae</taxon>
        <taxon>Lactuca</taxon>
    </lineage>
</organism>
<name>A0AA36EL62_LACSI</name>
<dbReference type="AlphaFoldDB" id="A0AA36EL62"/>
<keyword evidence="2" id="KW-1185">Reference proteome</keyword>
<evidence type="ECO:0000313" key="1">
    <source>
        <dbReference type="EMBL" id="CAI9301196.1"/>
    </source>
</evidence>
<gene>
    <name evidence="1" type="ORF">LSALG_LOCUS39768</name>
</gene>
<dbReference type="Proteomes" id="UP001177003">
    <property type="component" value="Chromosome 9"/>
</dbReference>
<proteinExistence type="predicted"/>
<dbReference type="EMBL" id="OX465085">
    <property type="protein sequence ID" value="CAI9301196.1"/>
    <property type="molecule type" value="Genomic_DNA"/>
</dbReference>
<evidence type="ECO:0000313" key="2">
    <source>
        <dbReference type="Proteomes" id="UP001177003"/>
    </source>
</evidence>